<sequence length="180" mass="19306">MICKAVILFALIAIVKAGLPAFHAPLGYAATSGVSNSARQQDSHGNYKFGYDIVRGTGASNSRYEQGDVYGNKIGSYSIADIDGRVRIVDYVADGYGFRAFIRTNEPGTKNDDPANVEINGDAHPEPNALYAANVHALPSYASPVLGNRVSPAYGPLVKSYDPAPVYQSSAPPYRYGYLH</sequence>
<keyword evidence="3" id="KW-0732">Signal</keyword>
<feature type="chain" id="PRO_5046100896" evidence="3">
    <location>
        <begin position="18"/>
        <end position="180"/>
    </location>
</feature>
<dbReference type="InterPro" id="IPR031311">
    <property type="entry name" value="CHIT_BIND_RR_consensus"/>
</dbReference>
<dbReference type="PROSITE" id="PS00233">
    <property type="entry name" value="CHIT_BIND_RR_1"/>
    <property type="match status" value="1"/>
</dbReference>
<evidence type="ECO:0000256" key="3">
    <source>
        <dbReference type="SAM" id="SignalP"/>
    </source>
</evidence>
<reference evidence="5" key="1">
    <citation type="submission" date="2025-08" db="UniProtKB">
        <authorList>
            <consortium name="RefSeq"/>
        </authorList>
    </citation>
    <scope>IDENTIFICATION</scope>
    <source>
        <tissue evidence="5">Muscle</tissue>
    </source>
</reference>
<evidence type="ECO:0000313" key="5">
    <source>
        <dbReference type="RefSeq" id="XP_013789739.2"/>
    </source>
</evidence>
<dbReference type="PANTHER" id="PTHR10380">
    <property type="entry name" value="CUTICLE PROTEIN"/>
    <property type="match status" value="1"/>
</dbReference>
<dbReference type="Proteomes" id="UP000694941">
    <property type="component" value="Unplaced"/>
</dbReference>
<dbReference type="RefSeq" id="XP_013789739.2">
    <property type="nucleotide sequence ID" value="XM_013934285.2"/>
</dbReference>
<feature type="signal peptide" evidence="3">
    <location>
        <begin position="1"/>
        <end position="17"/>
    </location>
</feature>
<dbReference type="GeneID" id="106473602"/>
<evidence type="ECO:0000256" key="1">
    <source>
        <dbReference type="ARBA" id="ARBA00022460"/>
    </source>
</evidence>
<dbReference type="PROSITE" id="PS51155">
    <property type="entry name" value="CHIT_BIND_RR_2"/>
    <property type="match status" value="1"/>
</dbReference>
<dbReference type="PANTHER" id="PTHR10380:SF173">
    <property type="entry name" value="CUTICULAR PROTEIN 47EF, ISOFORM C-RELATED"/>
    <property type="match status" value="1"/>
</dbReference>
<dbReference type="InterPro" id="IPR000618">
    <property type="entry name" value="Insect_cuticle"/>
</dbReference>
<dbReference type="PRINTS" id="PR00947">
    <property type="entry name" value="CUTICLE"/>
</dbReference>
<keyword evidence="1 2" id="KW-0193">Cuticle</keyword>
<evidence type="ECO:0000256" key="2">
    <source>
        <dbReference type="PROSITE-ProRule" id="PRU00497"/>
    </source>
</evidence>
<dbReference type="InterPro" id="IPR050468">
    <property type="entry name" value="Cuticle_Struct_Prot"/>
</dbReference>
<accession>A0ABM1BVZ4</accession>
<organism evidence="4 5">
    <name type="scientific">Limulus polyphemus</name>
    <name type="common">Atlantic horseshoe crab</name>
    <dbReference type="NCBI Taxonomy" id="6850"/>
    <lineage>
        <taxon>Eukaryota</taxon>
        <taxon>Metazoa</taxon>
        <taxon>Ecdysozoa</taxon>
        <taxon>Arthropoda</taxon>
        <taxon>Chelicerata</taxon>
        <taxon>Merostomata</taxon>
        <taxon>Xiphosura</taxon>
        <taxon>Limulidae</taxon>
        <taxon>Limulus</taxon>
    </lineage>
</organism>
<keyword evidence="4" id="KW-1185">Reference proteome</keyword>
<gene>
    <name evidence="5" type="primary">LOC106473602</name>
</gene>
<evidence type="ECO:0000313" key="4">
    <source>
        <dbReference type="Proteomes" id="UP000694941"/>
    </source>
</evidence>
<protein>
    <submittedName>
        <fullName evidence="5">Adult-specific rigid cuticular protein 15.7-like</fullName>
    </submittedName>
</protein>
<proteinExistence type="predicted"/>
<name>A0ABM1BVZ4_LIMPO</name>
<dbReference type="Pfam" id="PF00379">
    <property type="entry name" value="Chitin_bind_4"/>
    <property type="match status" value="1"/>
</dbReference>